<dbReference type="STRING" id="747725.A0A168L5N3"/>
<dbReference type="EMBL" id="AMYB01000004">
    <property type="protein sequence ID" value="OAD03137.1"/>
    <property type="molecule type" value="Genomic_DNA"/>
</dbReference>
<evidence type="ECO:0000313" key="2">
    <source>
        <dbReference type="EMBL" id="OAD03137.1"/>
    </source>
</evidence>
<dbReference type="Pfam" id="PF04139">
    <property type="entry name" value="Rad9"/>
    <property type="match status" value="1"/>
</dbReference>
<name>A0A168L5N3_MUCCL</name>
<dbReference type="GO" id="GO:0031573">
    <property type="term" value="P:mitotic intra-S DNA damage checkpoint signaling"/>
    <property type="evidence" value="ECO:0007669"/>
    <property type="project" value="TreeGrafter"/>
</dbReference>
<dbReference type="AlphaFoldDB" id="A0A168L5N3"/>
<dbReference type="GO" id="GO:0000076">
    <property type="term" value="P:DNA replication checkpoint signaling"/>
    <property type="evidence" value="ECO:0007669"/>
    <property type="project" value="TreeGrafter"/>
</dbReference>
<dbReference type="PANTHER" id="PTHR15237">
    <property type="entry name" value="DNA REPAIR PROTEIN RAD9"/>
    <property type="match status" value="1"/>
</dbReference>
<dbReference type="PANTHER" id="PTHR15237:SF0">
    <property type="entry name" value="CELL CYCLE CHECKPOINT CONTROL PROTEIN"/>
    <property type="match status" value="1"/>
</dbReference>
<dbReference type="OrthoDB" id="60092at2759"/>
<dbReference type="GO" id="GO:0006281">
    <property type="term" value="P:DNA repair"/>
    <property type="evidence" value="ECO:0007669"/>
    <property type="project" value="TreeGrafter"/>
</dbReference>
<dbReference type="InterPro" id="IPR007268">
    <property type="entry name" value="Rad9/Ddc1"/>
</dbReference>
<evidence type="ECO:0000313" key="3">
    <source>
        <dbReference type="Proteomes" id="UP000077051"/>
    </source>
</evidence>
<feature type="compositionally biased region" description="Polar residues" evidence="1">
    <location>
        <begin position="425"/>
        <end position="437"/>
    </location>
</feature>
<dbReference type="GO" id="GO:0030896">
    <property type="term" value="C:checkpoint clamp complex"/>
    <property type="evidence" value="ECO:0007669"/>
    <property type="project" value="InterPro"/>
</dbReference>
<dbReference type="InterPro" id="IPR046938">
    <property type="entry name" value="DNA_clamp_sf"/>
</dbReference>
<evidence type="ECO:0000256" key="1">
    <source>
        <dbReference type="SAM" id="MobiDB-lite"/>
    </source>
</evidence>
<keyword evidence="3" id="KW-1185">Reference proteome</keyword>
<sequence>MEFSAVITAEGFRIFSGALQVLAALGEVVTLEIHNGQFVMSTLNSSRTGQGIVHLSRTFFKNYALLRRGSPDTILRCNVSNKNFYNIIKKNMGGYKSIKECQLSVTQGNIHAAHHTESRIYMRILYKNGVTKKNTLWYSNGDPMMMFCKNQYESRVICQPQLIKDFLVRFDHKTQDIEFTCTNQGLVLMTHPENRTVSTGDPPVKSMFVIYKADFDTFDIKKNTKLVINLKEFKSFVDYIEYLGGALELQFESAGMPLLNKYTSENKVVSYMALQTVPPHVYDTQDETEMSFVDTSELDYTPMPHSRRTTPAPASSARPPIPSTSTSSHPQHQTSPRTQQSTNPQQGHYSQGSNPRQSDYQQSTTPPQSHYHQRSAPQQPSTSSNTRTHYMHDSTAPTDSLPSTVAVTSEDDDEPLFTGRLIQRRATQIRDTGNSPDNGILISSSSTSRGSLDKSQRLATLEQLREQRSQRQTRYS</sequence>
<accession>A0A168L5N3</accession>
<feature type="compositionally biased region" description="Polar residues" evidence="1">
    <location>
        <begin position="337"/>
        <end position="388"/>
    </location>
</feature>
<dbReference type="GO" id="GO:0071479">
    <property type="term" value="P:cellular response to ionizing radiation"/>
    <property type="evidence" value="ECO:0007669"/>
    <property type="project" value="TreeGrafter"/>
</dbReference>
<gene>
    <name evidence="2" type="ORF">MUCCIDRAFT_162732</name>
</gene>
<reference evidence="2 3" key="1">
    <citation type="submission" date="2015-06" db="EMBL/GenBank/DDBJ databases">
        <title>Expansion of signal transduction pathways in fungi by whole-genome duplication.</title>
        <authorList>
            <consortium name="DOE Joint Genome Institute"/>
            <person name="Corrochano L.M."/>
            <person name="Kuo A."/>
            <person name="Marcet-Houben M."/>
            <person name="Polaino S."/>
            <person name="Salamov A."/>
            <person name="Villalobos J.M."/>
            <person name="Alvarez M.I."/>
            <person name="Avalos J."/>
            <person name="Benito E.P."/>
            <person name="Benoit I."/>
            <person name="Burger G."/>
            <person name="Camino L.P."/>
            <person name="Canovas D."/>
            <person name="Cerda-Olmedo E."/>
            <person name="Cheng J.-F."/>
            <person name="Dominguez A."/>
            <person name="Elias M."/>
            <person name="Eslava A.P."/>
            <person name="Glaser F."/>
            <person name="Grimwood J."/>
            <person name="Gutierrez G."/>
            <person name="Heitman J."/>
            <person name="Henrissat B."/>
            <person name="Iturriaga E.A."/>
            <person name="Lang B.F."/>
            <person name="Lavin J.L."/>
            <person name="Lee S."/>
            <person name="Li W."/>
            <person name="Lindquist E."/>
            <person name="Lopez-Garcia S."/>
            <person name="Luque E.M."/>
            <person name="Marcos A.T."/>
            <person name="Martin J."/>
            <person name="Mccluskey K."/>
            <person name="Medina H.R."/>
            <person name="Miralles-Duran A."/>
            <person name="Miyazaki A."/>
            <person name="Munoz-Torres E."/>
            <person name="Oguiza J.A."/>
            <person name="Ohm R."/>
            <person name="Olmedo M."/>
            <person name="Orejas M."/>
            <person name="Ortiz-Castellanos L."/>
            <person name="Pisabarro A.G."/>
            <person name="Rodriguez-Romero J."/>
            <person name="Ruiz-Herrera J."/>
            <person name="Ruiz-Vazquez R."/>
            <person name="Sanz C."/>
            <person name="Schackwitz W."/>
            <person name="Schmutz J."/>
            <person name="Shahriari M."/>
            <person name="Shelest E."/>
            <person name="Silva-Franco F."/>
            <person name="Soanes D."/>
            <person name="Syed K."/>
            <person name="Tagua V.G."/>
            <person name="Talbot N.J."/>
            <person name="Thon M."/>
            <person name="De Vries R.P."/>
            <person name="Wiebenga A."/>
            <person name="Yadav J.S."/>
            <person name="Braun E.L."/>
            <person name="Baker S."/>
            <person name="Garre V."/>
            <person name="Horwitz B."/>
            <person name="Torres-Martinez S."/>
            <person name="Idnurm A."/>
            <person name="Herrera-Estrella A."/>
            <person name="Gabaldon T."/>
            <person name="Grigoriev I.V."/>
        </authorList>
    </citation>
    <scope>NUCLEOTIDE SEQUENCE [LARGE SCALE GENOMIC DNA]</scope>
    <source>
        <strain evidence="2 3">CBS 277.49</strain>
    </source>
</reference>
<proteinExistence type="predicted"/>
<feature type="compositionally biased region" description="Polar residues" evidence="1">
    <location>
        <begin position="395"/>
        <end position="407"/>
    </location>
</feature>
<protein>
    <recommendedName>
        <fullName evidence="4">DNA repair protein rad9</fullName>
    </recommendedName>
</protein>
<feature type="compositionally biased region" description="Low complexity" evidence="1">
    <location>
        <begin position="309"/>
        <end position="336"/>
    </location>
</feature>
<dbReference type="Proteomes" id="UP000077051">
    <property type="component" value="Unassembled WGS sequence"/>
</dbReference>
<evidence type="ECO:0008006" key="4">
    <source>
        <dbReference type="Google" id="ProtNLM"/>
    </source>
</evidence>
<feature type="region of interest" description="Disordered" evidence="1">
    <location>
        <begin position="298"/>
        <end position="476"/>
    </location>
</feature>
<comment type="caution">
    <text evidence="2">The sequence shown here is derived from an EMBL/GenBank/DDBJ whole genome shotgun (WGS) entry which is preliminary data.</text>
</comment>
<dbReference type="VEuPathDB" id="FungiDB:MUCCIDRAFT_162732"/>
<organism evidence="2 3">
    <name type="scientific">Mucor lusitanicus CBS 277.49</name>
    <dbReference type="NCBI Taxonomy" id="747725"/>
    <lineage>
        <taxon>Eukaryota</taxon>
        <taxon>Fungi</taxon>
        <taxon>Fungi incertae sedis</taxon>
        <taxon>Mucoromycota</taxon>
        <taxon>Mucoromycotina</taxon>
        <taxon>Mucoromycetes</taxon>
        <taxon>Mucorales</taxon>
        <taxon>Mucorineae</taxon>
        <taxon>Mucoraceae</taxon>
        <taxon>Mucor</taxon>
    </lineage>
</organism>
<dbReference type="SUPFAM" id="SSF55979">
    <property type="entry name" value="DNA clamp"/>
    <property type="match status" value="1"/>
</dbReference>
<dbReference type="Gene3D" id="3.70.10.10">
    <property type="match status" value="1"/>
</dbReference>